<accession>A0A8H3CEH4</accession>
<dbReference type="Proteomes" id="UP000663843">
    <property type="component" value="Unassembled WGS sequence"/>
</dbReference>
<dbReference type="SUPFAM" id="SSF52047">
    <property type="entry name" value="RNI-like"/>
    <property type="match status" value="1"/>
</dbReference>
<protein>
    <recommendedName>
        <fullName evidence="3">F-box domain-containing protein</fullName>
    </recommendedName>
</protein>
<dbReference type="EMBL" id="CAJMWT010003858">
    <property type="protein sequence ID" value="CAE6480182.1"/>
    <property type="molecule type" value="Genomic_DNA"/>
</dbReference>
<evidence type="ECO:0008006" key="3">
    <source>
        <dbReference type="Google" id="ProtNLM"/>
    </source>
</evidence>
<organism evidence="1 2">
    <name type="scientific">Rhizoctonia solani</name>
    <dbReference type="NCBI Taxonomy" id="456999"/>
    <lineage>
        <taxon>Eukaryota</taxon>
        <taxon>Fungi</taxon>
        <taxon>Dikarya</taxon>
        <taxon>Basidiomycota</taxon>
        <taxon>Agaricomycotina</taxon>
        <taxon>Agaricomycetes</taxon>
        <taxon>Cantharellales</taxon>
        <taxon>Ceratobasidiaceae</taxon>
        <taxon>Rhizoctonia</taxon>
    </lineage>
</organism>
<name>A0A8H3CEH4_9AGAM</name>
<comment type="caution">
    <text evidence="1">The sequence shown here is derived from an EMBL/GenBank/DDBJ whole genome shotgun (WGS) entry which is preliminary data.</text>
</comment>
<gene>
    <name evidence="1" type="ORF">RDB_LOCUS117088</name>
</gene>
<dbReference type="AlphaFoldDB" id="A0A8H3CEH4"/>
<reference evidence="1" key="1">
    <citation type="submission" date="2021-01" db="EMBL/GenBank/DDBJ databases">
        <authorList>
            <person name="Kaushik A."/>
        </authorList>
    </citation>
    <scope>NUCLEOTIDE SEQUENCE</scope>
    <source>
        <strain evidence="1">AG2-2IIIB</strain>
    </source>
</reference>
<sequence length="494" mass="55928">MLTSCNSDLKKPTRAMFAIPNSLAPRCPPINKLPPELLISIFRLIIDGQPRGLLDDNTLETLPIYPDIFSHVCSRWRQTTLEFPTFWIGIQLSLSASTWKWFLARAKLFVSRTCQLPLDVYVDDNLQETVHEIDNTNFLFNIATRIRSLWFSTRSRPHPEHNNVLQTIFLNCTPGTLTEVTLLDVADFYPLTFIQAFDNRPYGSNNIILSVADNDLDSLWLSVTSLRVGGIYPRWSSKAYHGLVELHLLAWSNDPPTISVAELTSVLKSSPGLRILHIDLLVTEAELFSSDTPVRLEHLEILNLGGTEYDDIEPLIRVIAPGPKALEFSFSDSDSPLERLSSNPEVVKFFQRSNIERLHVNYGRYTLFEDAFRLAPRLQVMALEYLELVGPSLHESGVGVGNFCAPETLHTIYILQCHSTQENFRKLAQLFPTQTLIVWRCNLIPAPMGSDHSNSNPILSISGVQREWDSIFSSRFKVIVSDEPSPIKGWGHML</sequence>
<evidence type="ECO:0000313" key="1">
    <source>
        <dbReference type="EMBL" id="CAE6480182.1"/>
    </source>
</evidence>
<evidence type="ECO:0000313" key="2">
    <source>
        <dbReference type="Proteomes" id="UP000663843"/>
    </source>
</evidence>
<proteinExistence type="predicted"/>